<dbReference type="GO" id="GO:0046872">
    <property type="term" value="F:metal ion binding"/>
    <property type="evidence" value="ECO:0007669"/>
    <property type="project" value="UniProtKB-KW"/>
</dbReference>
<dbReference type="InterPro" id="IPR029017">
    <property type="entry name" value="Enolase-like_N"/>
</dbReference>
<evidence type="ECO:0000256" key="5">
    <source>
        <dbReference type="ARBA" id="ARBA00029491"/>
    </source>
</evidence>
<protein>
    <recommendedName>
        <fullName evidence="5">o-succinylbenzoate synthase</fullName>
        <ecNumber evidence="5">4.2.1.113</ecNumber>
    </recommendedName>
</protein>
<dbReference type="GO" id="GO:0016854">
    <property type="term" value="F:racemase and epimerase activity"/>
    <property type="evidence" value="ECO:0007669"/>
    <property type="project" value="UniProtKB-ARBA"/>
</dbReference>
<dbReference type="SFLD" id="SFLDF00009">
    <property type="entry name" value="o-succinylbenzoate_synthase"/>
    <property type="match status" value="1"/>
</dbReference>
<keyword evidence="4" id="KW-0456">Lyase</keyword>
<dbReference type="SUPFAM" id="SSF51604">
    <property type="entry name" value="Enolase C-terminal domain-like"/>
    <property type="match status" value="1"/>
</dbReference>
<dbReference type="InterPro" id="IPR013342">
    <property type="entry name" value="Mandelate_racemase_C"/>
</dbReference>
<evidence type="ECO:0000313" key="7">
    <source>
        <dbReference type="EMBL" id="CAB4537324.1"/>
    </source>
</evidence>
<dbReference type="EMBL" id="CAEZSR010000002">
    <property type="protein sequence ID" value="CAB4537324.1"/>
    <property type="molecule type" value="Genomic_DNA"/>
</dbReference>
<evidence type="ECO:0000256" key="4">
    <source>
        <dbReference type="ARBA" id="ARBA00023239"/>
    </source>
</evidence>
<organism evidence="7">
    <name type="scientific">freshwater metagenome</name>
    <dbReference type="NCBI Taxonomy" id="449393"/>
    <lineage>
        <taxon>unclassified sequences</taxon>
        <taxon>metagenomes</taxon>
        <taxon>ecological metagenomes</taxon>
    </lineage>
</organism>
<dbReference type="Pfam" id="PF02746">
    <property type="entry name" value="MR_MLE_N"/>
    <property type="match status" value="1"/>
</dbReference>
<dbReference type="InterPro" id="IPR010197">
    <property type="entry name" value="OSBS/NAAAR"/>
</dbReference>
<proteinExistence type="predicted"/>
<dbReference type="GO" id="GO:0043748">
    <property type="term" value="F:O-succinylbenzoate synthase activity"/>
    <property type="evidence" value="ECO:0007669"/>
    <property type="project" value="UniProtKB-EC"/>
</dbReference>
<evidence type="ECO:0000259" key="6">
    <source>
        <dbReference type="SMART" id="SM00922"/>
    </source>
</evidence>
<reference evidence="7" key="1">
    <citation type="submission" date="2020-05" db="EMBL/GenBank/DDBJ databases">
        <authorList>
            <person name="Chiriac C."/>
            <person name="Salcher M."/>
            <person name="Ghai R."/>
            <person name="Kavagutti S V."/>
        </authorList>
    </citation>
    <scope>NUCLEOTIDE SEQUENCE</scope>
</reference>
<dbReference type="GO" id="GO:0009234">
    <property type="term" value="P:menaquinone biosynthetic process"/>
    <property type="evidence" value="ECO:0007669"/>
    <property type="project" value="InterPro"/>
</dbReference>
<dbReference type="InterPro" id="IPR029065">
    <property type="entry name" value="Enolase_C-like"/>
</dbReference>
<evidence type="ECO:0000256" key="1">
    <source>
        <dbReference type="ARBA" id="ARBA00001968"/>
    </source>
</evidence>
<dbReference type="EC" id="4.2.1.113" evidence="5"/>
<dbReference type="PANTHER" id="PTHR48073:SF5">
    <property type="entry name" value="O-SUCCINYLBENZOATE SYNTHASE"/>
    <property type="match status" value="1"/>
</dbReference>
<dbReference type="Pfam" id="PF13378">
    <property type="entry name" value="MR_MLE_C"/>
    <property type="match status" value="1"/>
</dbReference>
<dbReference type="SUPFAM" id="SSF54826">
    <property type="entry name" value="Enolase N-terminal domain-like"/>
    <property type="match status" value="1"/>
</dbReference>
<feature type="domain" description="Mandelate racemase/muconate lactonizing enzyme C-terminal" evidence="6">
    <location>
        <begin position="141"/>
        <end position="233"/>
    </location>
</feature>
<accession>A0A6J6BF41</accession>
<gene>
    <name evidence="7" type="ORF">UFOPK1493_00067</name>
</gene>
<dbReference type="CDD" id="cd03317">
    <property type="entry name" value="NAAAR"/>
    <property type="match status" value="1"/>
</dbReference>
<name>A0A6J6BF41_9ZZZZ</name>
<dbReference type="PANTHER" id="PTHR48073">
    <property type="entry name" value="O-SUCCINYLBENZOATE SYNTHASE-RELATED"/>
    <property type="match status" value="1"/>
</dbReference>
<evidence type="ECO:0000256" key="2">
    <source>
        <dbReference type="ARBA" id="ARBA00022723"/>
    </source>
</evidence>
<keyword evidence="3" id="KW-0460">Magnesium</keyword>
<keyword evidence="2" id="KW-0479">Metal-binding</keyword>
<dbReference type="AlphaFoldDB" id="A0A6J6BF41"/>
<dbReference type="SMART" id="SM00922">
    <property type="entry name" value="MR_MLE"/>
    <property type="match status" value="1"/>
</dbReference>
<dbReference type="SFLD" id="SFLDS00001">
    <property type="entry name" value="Enolase"/>
    <property type="match status" value="1"/>
</dbReference>
<dbReference type="Gene3D" id="3.30.390.10">
    <property type="entry name" value="Enolase-like, N-terminal domain"/>
    <property type="match status" value="1"/>
</dbReference>
<dbReference type="InterPro" id="IPR036849">
    <property type="entry name" value="Enolase-like_C_sf"/>
</dbReference>
<dbReference type="NCBIfam" id="TIGR01928">
    <property type="entry name" value="menC_lowGC_arch"/>
    <property type="match status" value="1"/>
</dbReference>
<comment type="cofactor">
    <cofactor evidence="1">
        <name>a divalent metal cation</name>
        <dbReference type="ChEBI" id="CHEBI:60240"/>
    </cofactor>
</comment>
<sequence>MRIEAVELVRVAMPLVRPFRTSFGVQHARDVLLVHVMTDVGEGWGEAAAHAEPFYNEEFTESASLVLERWLVPAVLGADLRPEDVGARCAQVKGYRAAKAGLEMAVLDAGLRADGVPLARYLGGERAAVDVGVSVGITPTVDELVEQVTGYVADGYRRVKLKVMSGWDREPLRAVRAAHPDLALQVDANAGYTPADADLVASFDEFGLLMVEQPFAPEELQAHADLARRMRTPICLDESILSTTHTATALDLGACSIVNIKVGRVGGLLEARRIHDLCRDRGVPVWCGGMLETGIGRAANVALASLPNFVFPADLSASDRYWRRDLTEPFELHGSQLRVPSGPGLGITVDRDALADLGATVHTIRTVPGASR</sequence>
<dbReference type="InterPro" id="IPR013341">
    <property type="entry name" value="Mandelate_racemase_N_dom"/>
</dbReference>
<dbReference type="SFLD" id="SFLDG00180">
    <property type="entry name" value="muconate_cycloisomerase"/>
    <property type="match status" value="1"/>
</dbReference>
<dbReference type="Gene3D" id="3.20.20.120">
    <property type="entry name" value="Enolase-like C-terminal domain"/>
    <property type="match status" value="1"/>
</dbReference>
<evidence type="ECO:0000256" key="3">
    <source>
        <dbReference type="ARBA" id="ARBA00022842"/>
    </source>
</evidence>